<feature type="domain" description="AB hydrolase-1" evidence="1">
    <location>
        <begin position="23"/>
        <end position="258"/>
    </location>
</feature>
<dbReference type="Gene3D" id="3.40.50.1820">
    <property type="entry name" value="alpha/beta hydrolase"/>
    <property type="match status" value="1"/>
</dbReference>
<sequence>MGFLQLSGLGKVHFHEYGRGAKPMLAFHGYGMTGRQFHVLDKSVIGKYKIYGFDHFFHGDSTLEGWTEKQIITGMPRQMAKLYLLEWFKKYGQQKVSLMAYSIGADIALILLEEFPDWIDEIILMAPDGLAPYKGFQFIQHNFLGRQLFRSTTKSKWMAPSALRSLKRLGVIDDNLHTIAYNEIDTPKKRLDVYYTLNLIKQLKPDTAKVIRVLNRHDIKCVFIFGKSDLLFPKSAAMPVLSQIKRAEIHEVPMGHWLVTSQLDEYLLNCRCI</sequence>
<keyword evidence="2" id="KW-0378">Hydrolase</keyword>
<organism evidence="2 3">
    <name type="scientific">Mucilaginibacter mali</name>
    <dbReference type="NCBI Taxonomy" id="2740462"/>
    <lineage>
        <taxon>Bacteria</taxon>
        <taxon>Pseudomonadati</taxon>
        <taxon>Bacteroidota</taxon>
        <taxon>Sphingobacteriia</taxon>
        <taxon>Sphingobacteriales</taxon>
        <taxon>Sphingobacteriaceae</taxon>
        <taxon>Mucilaginibacter</taxon>
    </lineage>
</organism>
<dbReference type="GO" id="GO:0016787">
    <property type="term" value="F:hydrolase activity"/>
    <property type="evidence" value="ECO:0007669"/>
    <property type="project" value="UniProtKB-KW"/>
</dbReference>
<reference evidence="2 3" key="1">
    <citation type="submission" date="2020-05" db="EMBL/GenBank/DDBJ databases">
        <title>Mucilaginibacter mali sp. nov.</title>
        <authorList>
            <person name="Kim H.S."/>
            <person name="Lee K.C."/>
            <person name="Suh M.K."/>
            <person name="Kim J.-S."/>
            <person name="Han K.-I."/>
            <person name="Eom M.K."/>
            <person name="Shin Y.K."/>
            <person name="Lee J.-S."/>
        </authorList>
    </citation>
    <scope>NUCLEOTIDE SEQUENCE [LARGE SCALE GENOMIC DNA]</scope>
    <source>
        <strain evidence="2 3">G2-14</strain>
    </source>
</reference>
<gene>
    <name evidence="2" type="ORF">HQ865_22205</name>
</gene>
<dbReference type="Proteomes" id="UP000505355">
    <property type="component" value="Chromosome"/>
</dbReference>
<dbReference type="SUPFAM" id="SSF53474">
    <property type="entry name" value="alpha/beta-Hydrolases"/>
    <property type="match status" value="1"/>
</dbReference>
<dbReference type="InterPro" id="IPR000073">
    <property type="entry name" value="AB_hydrolase_1"/>
</dbReference>
<name>A0A7D4UGV8_9SPHI</name>
<dbReference type="InterPro" id="IPR029058">
    <property type="entry name" value="AB_hydrolase_fold"/>
</dbReference>
<protein>
    <submittedName>
        <fullName evidence="2">Alpha/beta hydrolase</fullName>
    </submittedName>
</protein>
<dbReference type="EMBL" id="CP054139">
    <property type="protein sequence ID" value="QKJ32356.1"/>
    <property type="molecule type" value="Genomic_DNA"/>
</dbReference>
<evidence type="ECO:0000259" key="1">
    <source>
        <dbReference type="Pfam" id="PF00561"/>
    </source>
</evidence>
<accession>A0A7D4UGV8</accession>
<dbReference type="RefSeq" id="WP_173417006.1">
    <property type="nucleotide sequence ID" value="NZ_CP054139.1"/>
</dbReference>
<evidence type="ECO:0000313" key="3">
    <source>
        <dbReference type="Proteomes" id="UP000505355"/>
    </source>
</evidence>
<dbReference type="AlphaFoldDB" id="A0A7D4UGV8"/>
<keyword evidence="3" id="KW-1185">Reference proteome</keyword>
<dbReference type="KEGG" id="mmab:HQ865_22205"/>
<dbReference type="Pfam" id="PF00561">
    <property type="entry name" value="Abhydrolase_1"/>
    <property type="match status" value="1"/>
</dbReference>
<evidence type="ECO:0000313" key="2">
    <source>
        <dbReference type="EMBL" id="QKJ32356.1"/>
    </source>
</evidence>
<proteinExistence type="predicted"/>